<feature type="binding site" evidence="11">
    <location>
        <position position="120"/>
    </location>
    <ligand>
        <name>ATP</name>
        <dbReference type="ChEBI" id="CHEBI:30616"/>
    </ligand>
</feature>
<sequence>MNPAPNLVLVGPTGAGKTSIGKRVAERFGLVFVDVDQAIVEAAGASIATLFENLGEAGFRQLEADMLKQLLAGEGQLISTGGGAVLAQANRELIGQRGFVVHLGVSVDAQLRRLGRCSHRPLLQRPDRQQVLEEMARVRTPLYEQVADLSLETDDLSPPEATARLCQLLATRWRQQEMPA</sequence>
<evidence type="ECO:0000256" key="8">
    <source>
        <dbReference type="ARBA" id="ARBA00022840"/>
    </source>
</evidence>
<dbReference type="PROSITE" id="PS01128">
    <property type="entry name" value="SHIKIMATE_KINASE"/>
    <property type="match status" value="1"/>
</dbReference>
<evidence type="ECO:0000256" key="5">
    <source>
        <dbReference type="ARBA" id="ARBA00022679"/>
    </source>
</evidence>
<keyword evidence="9 11" id="KW-0057">Aromatic amino acid biosynthesis</keyword>
<comment type="catalytic activity">
    <reaction evidence="10 11">
        <text>shikimate + ATP = 3-phosphoshikimate + ADP + H(+)</text>
        <dbReference type="Rhea" id="RHEA:13121"/>
        <dbReference type="ChEBI" id="CHEBI:15378"/>
        <dbReference type="ChEBI" id="CHEBI:30616"/>
        <dbReference type="ChEBI" id="CHEBI:36208"/>
        <dbReference type="ChEBI" id="CHEBI:145989"/>
        <dbReference type="ChEBI" id="CHEBI:456216"/>
        <dbReference type="EC" id="2.7.1.71"/>
    </reaction>
</comment>
<evidence type="ECO:0000256" key="2">
    <source>
        <dbReference type="ARBA" id="ARBA00006997"/>
    </source>
</evidence>
<comment type="pathway">
    <text evidence="1 11">Metabolic intermediate biosynthesis; chorismate biosynthesis; chorismate from D-erythrose 4-phosphate and phosphoenolpyruvate: step 5/7.</text>
</comment>
<dbReference type="OrthoDB" id="9800332at2"/>
<dbReference type="CDD" id="cd00464">
    <property type="entry name" value="SK"/>
    <property type="match status" value="1"/>
</dbReference>
<reference evidence="12 13" key="1">
    <citation type="submission" date="2017-02" db="EMBL/GenBank/DDBJ databases">
        <authorList>
            <person name="Peterson S.W."/>
        </authorList>
    </citation>
    <scope>NUCLEOTIDE SEQUENCE [LARGE SCALE GENOMIC DNA]</scope>
    <source>
        <strain evidence="12 13">P15</strain>
    </source>
</reference>
<evidence type="ECO:0000313" key="12">
    <source>
        <dbReference type="EMBL" id="SKC76227.1"/>
    </source>
</evidence>
<feature type="binding site" evidence="11">
    <location>
        <begin position="14"/>
        <end position="19"/>
    </location>
    <ligand>
        <name>ATP</name>
        <dbReference type="ChEBI" id="CHEBI:30616"/>
    </ligand>
</feature>
<keyword evidence="8 11" id="KW-0067">ATP-binding</keyword>
<keyword evidence="11" id="KW-0479">Metal-binding</keyword>
<name>A0A1T5LJR7_9GAMM</name>
<evidence type="ECO:0000256" key="10">
    <source>
        <dbReference type="ARBA" id="ARBA00048567"/>
    </source>
</evidence>
<accession>A0A1T5LJR7</accession>
<comment type="caution">
    <text evidence="11">Lacks conserved residue(s) required for the propagation of feature annotation.</text>
</comment>
<comment type="cofactor">
    <cofactor evidence="11">
        <name>Mg(2+)</name>
        <dbReference type="ChEBI" id="CHEBI:18420"/>
    </cofactor>
    <text evidence="11">Binds 1 Mg(2+) ion per subunit.</text>
</comment>
<dbReference type="AlphaFoldDB" id="A0A1T5LJR7"/>
<dbReference type="PANTHER" id="PTHR21087:SF16">
    <property type="entry name" value="SHIKIMATE KINASE 1, CHLOROPLASTIC"/>
    <property type="match status" value="1"/>
</dbReference>
<feature type="binding site" evidence="11">
    <location>
        <position position="18"/>
    </location>
    <ligand>
        <name>Mg(2+)</name>
        <dbReference type="ChEBI" id="CHEBI:18420"/>
    </ligand>
</feature>
<dbReference type="Proteomes" id="UP000190341">
    <property type="component" value="Unassembled WGS sequence"/>
</dbReference>
<dbReference type="PRINTS" id="PR01100">
    <property type="entry name" value="SHIKIMTKNASE"/>
</dbReference>
<keyword evidence="5 11" id="KW-0808">Transferase</keyword>
<dbReference type="STRING" id="428993.SAMN06296058_2636"/>
<feature type="binding site" evidence="11">
    <location>
        <position position="60"/>
    </location>
    <ligand>
        <name>substrate</name>
    </ligand>
</feature>
<evidence type="ECO:0000256" key="11">
    <source>
        <dbReference type="HAMAP-Rule" id="MF_00109"/>
    </source>
</evidence>
<keyword evidence="11" id="KW-0460">Magnesium</keyword>
<dbReference type="InterPro" id="IPR023000">
    <property type="entry name" value="Shikimate_kinase_CS"/>
</dbReference>
<dbReference type="HAMAP" id="MF_00109">
    <property type="entry name" value="Shikimate_kinase"/>
    <property type="match status" value="1"/>
</dbReference>
<dbReference type="EC" id="2.7.1.71" evidence="3 11"/>
<comment type="function">
    <text evidence="11">Catalyzes the specific phosphorylation of the 3-hydroxyl group of shikimic acid using ATP as a cosubstrate.</text>
</comment>
<comment type="similarity">
    <text evidence="2 11">Belongs to the shikimate kinase family.</text>
</comment>
<keyword evidence="4 11" id="KW-0028">Amino-acid biosynthesis</keyword>
<dbReference type="InterPro" id="IPR031322">
    <property type="entry name" value="Shikimate/glucono_kinase"/>
</dbReference>
<evidence type="ECO:0000313" key="13">
    <source>
        <dbReference type="Proteomes" id="UP000190341"/>
    </source>
</evidence>
<dbReference type="InterPro" id="IPR027417">
    <property type="entry name" value="P-loop_NTPase"/>
</dbReference>
<dbReference type="SUPFAM" id="SSF52540">
    <property type="entry name" value="P-loop containing nucleoside triphosphate hydrolases"/>
    <property type="match status" value="1"/>
</dbReference>
<dbReference type="GO" id="GO:0005524">
    <property type="term" value="F:ATP binding"/>
    <property type="evidence" value="ECO:0007669"/>
    <property type="project" value="UniProtKB-UniRule"/>
</dbReference>
<keyword evidence="6 11" id="KW-0547">Nucleotide-binding</keyword>
<protein>
    <recommendedName>
        <fullName evidence="3 11">Shikimate kinase</fullName>
        <shortName evidence="11">SK</shortName>
        <ecNumber evidence="3 11">2.7.1.71</ecNumber>
    </recommendedName>
</protein>
<dbReference type="Pfam" id="PF01202">
    <property type="entry name" value="SKI"/>
    <property type="match status" value="1"/>
</dbReference>
<keyword evidence="7 11" id="KW-0418">Kinase</keyword>
<feature type="binding site" evidence="11">
    <location>
        <position position="139"/>
    </location>
    <ligand>
        <name>substrate</name>
    </ligand>
</feature>
<evidence type="ECO:0000256" key="1">
    <source>
        <dbReference type="ARBA" id="ARBA00004842"/>
    </source>
</evidence>
<evidence type="ECO:0000256" key="6">
    <source>
        <dbReference type="ARBA" id="ARBA00022741"/>
    </source>
</evidence>
<dbReference type="GO" id="GO:0004765">
    <property type="term" value="F:shikimate kinase activity"/>
    <property type="evidence" value="ECO:0007669"/>
    <property type="project" value="UniProtKB-UniRule"/>
</dbReference>
<keyword evidence="13" id="KW-1185">Reference proteome</keyword>
<dbReference type="InterPro" id="IPR000623">
    <property type="entry name" value="Shikimate_kinase/TSH1"/>
</dbReference>
<dbReference type="RefSeq" id="WP_079724971.1">
    <property type="nucleotide sequence ID" value="NZ_BMCL01000001.1"/>
</dbReference>
<dbReference type="GO" id="GO:0005829">
    <property type="term" value="C:cytosol"/>
    <property type="evidence" value="ECO:0007669"/>
    <property type="project" value="TreeGrafter"/>
</dbReference>
<dbReference type="PANTHER" id="PTHR21087">
    <property type="entry name" value="SHIKIMATE KINASE"/>
    <property type="match status" value="1"/>
</dbReference>
<evidence type="ECO:0000256" key="3">
    <source>
        <dbReference type="ARBA" id="ARBA00012154"/>
    </source>
</evidence>
<dbReference type="GO" id="GO:0009073">
    <property type="term" value="P:aromatic amino acid family biosynthetic process"/>
    <property type="evidence" value="ECO:0007669"/>
    <property type="project" value="UniProtKB-KW"/>
</dbReference>
<dbReference type="GO" id="GO:0000287">
    <property type="term" value="F:magnesium ion binding"/>
    <property type="evidence" value="ECO:0007669"/>
    <property type="project" value="UniProtKB-UniRule"/>
</dbReference>
<feature type="binding site" evidence="11">
    <location>
        <position position="82"/>
    </location>
    <ligand>
        <name>substrate</name>
    </ligand>
</feature>
<dbReference type="EMBL" id="FUZV01000002">
    <property type="protein sequence ID" value="SKC76227.1"/>
    <property type="molecule type" value="Genomic_DNA"/>
</dbReference>
<gene>
    <name evidence="11" type="primary">aroK</name>
    <name evidence="12" type="ORF">SAMN06296058_2636</name>
</gene>
<evidence type="ECO:0000256" key="4">
    <source>
        <dbReference type="ARBA" id="ARBA00022605"/>
    </source>
</evidence>
<dbReference type="Gene3D" id="3.40.50.300">
    <property type="entry name" value="P-loop containing nucleotide triphosphate hydrolases"/>
    <property type="match status" value="1"/>
</dbReference>
<feature type="binding site" evidence="11">
    <location>
        <position position="36"/>
    </location>
    <ligand>
        <name>substrate</name>
    </ligand>
</feature>
<evidence type="ECO:0000256" key="7">
    <source>
        <dbReference type="ARBA" id="ARBA00022777"/>
    </source>
</evidence>
<comment type="subcellular location">
    <subcellularLocation>
        <location evidence="11">Cytoplasm</location>
    </subcellularLocation>
</comment>
<dbReference type="GO" id="GO:0009423">
    <property type="term" value="P:chorismate biosynthetic process"/>
    <property type="evidence" value="ECO:0007669"/>
    <property type="project" value="UniProtKB-UniRule"/>
</dbReference>
<dbReference type="UniPathway" id="UPA00053">
    <property type="reaction ID" value="UER00088"/>
</dbReference>
<organism evidence="12 13">
    <name type="scientific">Pseudoxanthomonas indica</name>
    <dbReference type="NCBI Taxonomy" id="428993"/>
    <lineage>
        <taxon>Bacteria</taxon>
        <taxon>Pseudomonadati</taxon>
        <taxon>Pseudomonadota</taxon>
        <taxon>Gammaproteobacteria</taxon>
        <taxon>Lysobacterales</taxon>
        <taxon>Lysobacteraceae</taxon>
        <taxon>Pseudoxanthomonas</taxon>
    </lineage>
</organism>
<evidence type="ECO:0000256" key="9">
    <source>
        <dbReference type="ARBA" id="ARBA00023141"/>
    </source>
</evidence>
<comment type="subunit">
    <text evidence="11">Monomer.</text>
</comment>
<keyword evidence="11" id="KW-0963">Cytoplasm</keyword>
<proteinExistence type="inferred from homology"/>
<dbReference type="GO" id="GO:0008652">
    <property type="term" value="P:amino acid biosynthetic process"/>
    <property type="evidence" value="ECO:0007669"/>
    <property type="project" value="UniProtKB-KW"/>
</dbReference>